<accession>A0ABX3E9M9</accession>
<organism evidence="2 3">
    <name type="scientific">Pseudomonas versuta</name>
    <dbReference type="NCBI Taxonomy" id="1788301"/>
    <lineage>
        <taxon>Bacteria</taxon>
        <taxon>Pseudomonadati</taxon>
        <taxon>Pseudomonadota</taxon>
        <taxon>Gammaproteobacteria</taxon>
        <taxon>Pseudomonadales</taxon>
        <taxon>Pseudomonadaceae</taxon>
        <taxon>Pseudomonas</taxon>
    </lineage>
</organism>
<sequence>MKKVLHLINDATPSRGGAQKILAILREDELNQGKETFSFSKYRNDKIQNQKNFIGGRGWIIKVLRASIKIRPEWIIIHSRFYLPLVPFFTLFGIKSCFYAHANYKSAPYLFKLFKTTSYIAVSETVQENLIGAGVPIKKVNLIKNPITPSAIAFPKYPSTSINLSYVGGLHAWKGVLNLIDYISISDLDIRLIIIGDGPLKHQIIDRIKLLPSNIKIELLGEVNNPFSRIEHCHINVMPSIEEGFGLVAIESMYHGRVLIHSDAPALTEICRNDRLSFSFSHSSPSSFSIALCNAIKIIQTEISPYTLEKRSELILENYGENKFLDDYRTALK</sequence>
<evidence type="ECO:0000313" key="3">
    <source>
        <dbReference type="Proteomes" id="UP000186677"/>
    </source>
</evidence>
<dbReference type="EMBL" id="MPJC01000004">
    <property type="protein sequence ID" value="OKA22398.1"/>
    <property type="molecule type" value="Genomic_DNA"/>
</dbReference>
<dbReference type="Proteomes" id="UP000186677">
    <property type="component" value="Unassembled WGS sequence"/>
</dbReference>
<evidence type="ECO:0000313" key="2">
    <source>
        <dbReference type="EMBL" id="OKA22398.1"/>
    </source>
</evidence>
<comment type="caution">
    <text evidence="2">The sequence shown here is derived from an EMBL/GenBank/DDBJ whole genome shotgun (WGS) entry which is preliminary data.</text>
</comment>
<dbReference type="RefSeq" id="WP_060692849.1">
    <property type="nucleotide sequence ID" value="NZ_CP012676.1"/>
</dbReference>
<dbReference type="PANTHER" id="PTHR45871">
    <property type="entry name" value="N-ACETYLGLUCOSAMINYL-PHOSPHATIDYLINOSITOL BIOSYNTHETIC PROTEIN"/>
    <property type="match status" value="1"/>
</dbReference>
<evidence type="ECO:0000259" key="1">
    <source>
        <dbReference type="Pfam" id="PF00534"/>
    </source>
</evidence>
<reference evidence="2 3" key="1">
    <citation type="submission" date="2016-11" db="EMBL/GenBank/DDBJ databases">
        <title>Draft genome of Pseudomonas versuta A4R1.5.</title>
        <authorList>
            <person name="See-Too W.-S."/>
        </authorList>
    </citation>
    <scope>NUCLEOTIDE SEQUENCE [LARGE SCALE GENOMIC DNA]</scope>
    <source>
        <strain evidence="2 3">A4R1.5</strain>
    </source>
</reference>
<keyword evidence="3" id="KW-1185">Reference proteome</keyword>
<dbReference type="InterPro" id="IPR001296">
    <property type="entry name" value="Glyco_trans_1"/>
</dbReference>
<gene>
    <name evidence="2" type="ORF">BOH73_08185</name>
</gene>
<dbReference type="PANTHER" id="PTHR45871:SF1">
    <property type="entry name" value="PHOSPHATIDYLINOSITOL N-ACETYLGLUCOSAMINYLTRANSFERASE SUBUNIT A"/>
    <property type="match status" value="1"/>
</dbReference>
<protein>
    <recommendedName>
        <fullName evidence="1">Glycosyl transferase family 1 domain-containing protein</fullName>
    </recommendedName>
</protein>
<name>A0ABX3E9M9_9PSED</name>
<proteinExistence type="predicted"/>
<dbReference type="SUPFAM" id="SSF53756">
    <property type="entry name" value="UDP-Glycosyltransferase/glycogen phosphorylase"/>
    <property type="match status" value="1"/>
</dbReference>
<feature type="domain" description="Glycosyl transferase family 1" evidence="1">
    <location>
        <begin position="163"/>
        <end position="275"/>
    </location>
</feature>
<dbReference type="Gene3D" id="3.40.50.2000">
    <property type="entry name" value="Glycogen Phosphorylase B"/>
    <property type="match status" value="2"/>
</dbReference>
<dbReference type="Pfam" id="PF00534">
    <property type="entry name" value="Glycos_transf_1"/>
    <property type="match status" value="1"/>
</dbReference>